<feature type="region of interest" description="Disordered" evidence="1">
    <location>
        <begin position="25"/>
        <end position="51"/>
    </location>
</feature>
<name>A0A3D8VC01_9BACI</name>
<dbReference type="EMBL" id="QTLC01000078">
    <property type="protein sequence ID" value="RDY66956.1"/>
    <property type="molecule type" value="Genomic_DNA"/>
</dbReference>
<gene>
    <name evidence="3" type="ORF">DXT76_20075</name>
</gene>
<organism evidence="3 4">
    <name type="scientific">Halobacillus trueperi</name>
    <dbReference type="NCBI Taxonomy" id="156205"/>
    <lineage>
        <taxon>Bacteria</taxon>
        <taxon>Bacillati</taxon>
        <taxon>Bacillota</taxon>
        <taxon>Bacilli</taxon>
        <taxon>Bacillales</taxon>
        <taxon>Bacillaceae</taxon>
        <taxon>Halobacillus</taxon>
    </lineage>
</organism>
<protein>
    <recommendedName>
        <fullName evidence="5">Lipoprotein</fullName>
    </recommendedName>
</protein>
<feature type="chain" id="PRO_5017676656" description="Lipoprotein" evidence="2">
    <location>
        <begin position="30"/>
        <end position="183"/>
    </location>
</feature>
<evidence type="ECO:0000256" key="2">
    <source>
        <dbReference type="SAM" id="SignalP"/>
    </source>
</evidence>
<dbReference type="PROSITE" id="PS51257">
    <property type="entry name" value="PROKAR_LIPOPROTEIN"/>
    <property type="match status" value="1"/>
</dbReference>
<dbReference type="RefSeq" id="WP_115895166.1">
    <property type="nucleotide sequence ID" value="NZ_QTLC01000078.1"/>
</dbReference>
<reference evidence="3 4" key="1">
    <citation type="submission" date="2018-08" db="EMBL/GenBank/DDBJ databases">
        <title>Genome sequence of strict halophilic Halobacillus trueperi SS1 isolated from Lunsu, a salty water body of North West Himalayas.</title>
        <authorList>
            <person name="Gupta S."/>
            <person name="Sharma P."/>
            <person name="Dev K."/>
            <person name="Baumler D."/>
            <person name="Sourirajan A."/>
        </authorList>
    </citation>
    <scope>NUCLEOTIDE SEQUENCE [LARGE SCALE GENOMIC DNA]</scope>
    <source>
        <strain evidence="3 4">SS1</strain>
    </source>
</reference>
<evidence type="ECO:0000313" key="3">
    <source>
        <dbReference type="EMBL" id="RDY66956.1"/>
    </source>
</evidence>
<comment type="caution">
    <text evidence="3">The sequence shown here is derived from an EMBL/GenBank/DDBJ whole genome shotgun (WGS) entry which is preliminary data.</text>
</comment>
<keyword evidence="2" id="KW-0732">Signal</keyword>
<dbReference type="Proteomes" id="UP000257032">
    <property type="component" value="Unassembled WGS sequence"/>
</dbReference>
<dbReference type="AlphaFoldDB" id="A0A3D8VC01"/>
<feature type="compositionally biased region" description="Low complexity" evidence="1">
    <location>
        <begin position="36"/>
        <end position="45"/>
    </location>
</feature>
<sequence length="183" mass="21096">MKRIFLVAATILSIFFVITACSNSNSSSAGEDESNTKSSNNTSPNNHDETTEKVREFLKHEFTTPNEEVKELFSEGTREELNEYLDDTYKPYFSEKGYENFMDKAKGLPFIRRAHSKDYQLEVTDINIEEDEKNNAYALEIDVDYSKDGERNSTIVKGRINTNEEGMFTRVRYTDRGGLLQIR</sequence>
<proteinExistence type="predicted"/>
<accession>A0A3D8VC01</accession>
<evidence type="ECO:0008006" key="5">
    <source>
        <dbReference type="Google" id="ProtNLM"/>
    </source>
</evidence>
<evidence type="ECO:0000256" key="1">
    <source>
        <dbReference type="SAM" id="MobiDB-lite"/>
    </source>
</evidence>
<feature type="signal peptide" evidence="2">
    <location>
        <begin position="1"/>
        <end position="29"/>
    </location>
</feature>
<evidence type="ECO:0000313" key="4">
    <source>
        <dbReference type="Proteomes" id="UP000257032"/>
    </source>
</evidence>